<sequence length="698" mass="74616">MRNALHGIGSAAAAAVLTEGAWRYGLFFDEPFYRLASTLCIGGLAVVGIFGWQRMRADRRHSRIELTDIRPAVSGLLFAALLYAFALLHEPASVLGTLQQAFRYCAYAAYMLLLYAGFGPRGRRVWLSAALQASGIVVVGCALAGWMGALSFPAMIMTTGDGRVSAVGARLGGFLQYPNFLGAAALAYLVWSWLLLVRTGTRWVFGLAACSVLPYFLVGLLTESRGAWLAASVVWAAGAALMRGKGRIGWLLYSGWTLLCGGAACRVVVGAGLRGPGNGTAGGATVAEALLLLLLFAVSAAGLFGLRRFVHRSETKQNAVAAWAGWVLSIAGLGLLLPPAIYGRMTVGSTGGGTAGARELFYRDAWRLFREAPLFGRGGDAWRSLFAGVQSQPYVGNEVHNGYLEVALDLGAVGAAAGVVIMAVLLRPVWKSDRTGLLPIGVLLLHAAIDFDMSFGYYWLLLTSWIVYYSSGPDEAKEVAAAGRVGQRGRRFWRGARAATLAAAAACFAAGALLGWRFDAAARHREAAAAVSGAARTAALRAALEANPYWTRIRLELAVQAPPPERAALLAAGLRYEPQSVPLLWALGRQSAERKDVRGAAAYMRRALAADRFDRDKQTEAVVTMARLAQELRADSRFAEARLAANAAEAFFDGYESLDRDYAANDRRFAVSAAAKAAAEQNRQLAARPEALRPFPQE</sequence>
<name>A0ABW9XMC5_9BACL</name>
<feature type="transmembrane region" description="Helical" evidence="5">
    <location>
        <begin position="250"/>
        <end position="269"/>
    </location>
</feature>
<feature type="transmembrane region" description="Helical" evidence="5">
    <location>
        <begin position="203"/>
        <end position="221"/>
    </location>
</feature>
<evidence type="ECO:0000256" key="5">
    <source>
        <dbReference type="SAM" id="Phobius"/>
    </source>
</evidence>
<keyword evidence="3 5" id="KW-1133">Transmembrane helix</keyword>
<dbReference type="PANTHER" id="PTHR37422:SF13">
    <property type="entry name" value="LIPOPOLYSACCHARIDE BIOSYNTHESIS PROTEIN PA4999-RELATED"/>
    <property type="match status" value="1"/>
</dbReference>
<evidence type="ECO:0000313" key="7">
    <source>
        <dbReference type="EMBL" id="NBD23564.1"/>
    </source>
</evidence>
<feature type="transmembrane region" description="Helical" evidence="5">
    <location>
        <begin position="289"/>
        <end position="306"/>
    </location>
</feature>
<comment type="caution">
    <text evidence="7">The sequence shown here is derived from an EMBL/GenBank/DDBJ whole genome shotgun (WGS) entry which is preliminary data.</text>
</comment>
<feature type="transmembrane region" description="Helical" evidence="5">
    <location>
        <begin position="498"/>
        <end position="516"/>
    </location>
</feature>
<dbReference type="InterPro" id="IPR051533">
    <property type="entry name" value="WaaL-like"/>
</dbReference>
<organism evidence="7 8">
    <name type="scientific">Paenibacillus glycinis</name>
    <dbReference type="NCBI Taxonomy" id="2697035"/>
    <lineage>
        <taxon>Bacteria</taxon>
        <taxon>Bacillati</taxon>
        <taxon>Bacillota</taxon>
        <taxon>Bacilli</taxon>
        <taxon>Bacillales</taxon>
        <taxon>Paenibacillaceae</taxon>
        <taxon>Paenibacillus</taxon>
    </lineage>
</organism>
<keyword evidence="2 5" id="KW-0812">Transmembrane</keyword>
<feature type="transmembrane region" description="Helical" evidence="5">
    <location>
        <begin position="318"/>
        <end position="337"/>
    </location>
</feature>
<evidence type="ECO:0000313" key="8">
    <source>
        <dbReference type="Proteomes" id="UP000665561"/>
    </source>
</evidence>
<gene>
    <name evidence="7" type="ORF">GT019_06740</name>
</gene>
<keyword evidence="8" id="KW-1185">Reference proteome</keyword>
<feature type="transmembrane region" description="Helical" evidence="5">
    <location>
        <begin position="177"/>
        <end position="196"/>
    </location>
</feature>
<protein>
    <recommendedName>
        <fullName evidence="6">O-antigen ligase-related domain-containing protein</fullName>
    </recommendedName>
</protein>
<dbReference type="Pfam" id="PF04932">
    <property type="entry name" value="Wzy_C"/>
    <property type="match status" value="1"/>
</dbReference>
<reference evidence="7 8" key="1">
    <citation type="submission" date="2020-01" db="EMBL/GenBank/DDBJ databases">
        <title>Paenibacillus soybeanensis sp. nov. isolated from the nodules of soybean (Glycine max(L.) Merr).</title>
        <authorList>
            <person name="Wang H."/>
        </authorList>
    </citation>
    <scope>NUCLEOTIDE SEQUENCE [LARGE SCALE GENOMIC DNA]</scope>
    <source>
        <strain evidence="7 8">T1</strain>
    </source>
</reference>
<feature type="transmembrane region" description="Helical" evidence="5">
    <location>
        <begin position="406"/>
        <end position="426"/>
    </location>
</feature>
<feature type="transmembrane region" description="Helical" evidence="5">
    <location>
        <begin position="130"/>
        <end position="157"/>
    </location>
</feature>
<feature type="transmembrane region" description="Helical" evidence="5">
    <location>
        <begin position="33"/>
        <end position="52"/>
    </location>
</feature>
<dbReference type="InterPro" id="IPR007016">
    <property type="entry name" value="O-antigen_ligase-rel_domated"/>
</dbReference>
<keyword evidence="4 5" id="KW-0472">Membrane</keyword>
<dbReference type="Proteomes" id="UP000665561">
    <property type="component" value="Unassembled WGS sequence"/>
</dbReference>
<accession>A0ABW9XMC5</accession>
<evidence type="ECO:0000256" key="2">
    <source>
        <dbReference type="ARBA" id="ARBA00022692"/>
    </source>
</evidence>
<comment type="subcellular location">
    <subcellularLocation>
        <location evidence="1">Membrane</location>
        <topology evidence="1">Multi-pass membrane protein</topology>
    </subcellularLocation>
</comment>
<dbReference type="RefSeq" id="WP_161742191.1">
    <property type="nucleotide sequence ID" value="NZ_JAAAMV010000003.1"/>
</dbReference>
<dbReference type="EMBL" id="JAAAMV010000003">
    <property type="protein sequence ID" value="NBD23564.1"/>
    <property type="molecule type" value="Genomic_DNA"/>
</dbReference>
<evidence type="ECO:0000259" key="6">
    <source>
        <dbReference type="Pfam" id="PF04932"/>
    </source>
</evidence>
<proteinExistence type="predicted"/>
<feature type="transmembrane region" description="Helical" evidence="5">
    <location>
        <begin position="72"/>
        <end position="89"/>
    </location>
</feature>
<evidence type="ECO:0000256" key="4">
    <source>
        <dbReference type="ARBA" id="ARBA00023136"/>
    </source>
</evidence>
<feature type="domain" description="O-antigen ligase-related" evidence="6">
    <location>
        <begin position="214"/>
        <end position="416"/>
    </location>
</feature>
<feature type="transmembrane region" description="Helical" evidence="5">
    <location>
        <begin position="101"/>
        <end position="118"/>
    </location>
</feature>
<dbReference type="PANTHER" id="PTHR37422">
    <property type="entry name" value="TEICHURONIC ACID BIOSYNTHESIS PROTEIN TUAE"/>
    <property type="match status" value="1"/>
</dbReference>
<evidence type="ECO:0000256" key="1">
    <source>
        <dbReference type="ARBA" id="ARBA00004141"/>
    </source>
</evidence>
<feature type="transmembrane region" description="Helical" evidence="5">
    <location>
        <begin position="438"/>
        <end position="460"/>
    </location>
</feature>
<feature type="transmembrane region" description="Helical" evidence="5">
    <location>
        <begin position="227"/>
        <end position="243"/>
    </location>
</feature>
<evidence type="ECO:0000256" key="3">
    <source>
        <dbReference type="ARBA" id="ARBA00022989"/>
    </source>
</evidence>